<dbReference type="EMBL" id="JAPQKI010000011">
    <property type="protein sequence ID" value="KAJ5082004.1"/>
    <property type="molecule type" value="Genomic_DNA"/>
</dbReference>
<keyword evidence="3" id="KW-1185">Reference proteome</keyword>
<dbReference type="PANTHER" id="PTHR11559">
    <property type="entry name" value="CARBOXYLESTERASE"/>
    <property type="match status" value="1"/>
</dbReference>
<reference evidence="2" key="2">
    <citation type="journal article" date="2023" name="IMA Fungus">
        <title>Comparative genomic study of the Penicillium genus elucidates a diverse pangenome and 15 lateral gene transfer events.</title>
        <authorList>
            <person name="Petersen C."/>
            <person name="Sorensen T."/>
            <person name="Nielsen M.R."/>
            <person name="Sondergaard T.E."/>
            <person name="Sorensen J.L."/>
            <person name="Fitzpatrick D.A."/>
            <person name="Frisvad J.C."/>
            <person name="Nielsen K.L."/>
        </authorList>
    </citation>
    <scope>NUCLEOTIDE SEQUENCE</scope>
    <source>
        <strain evidence="2">IBT 30761</strain>
    </source>
</reference>
<evidence type="ECO:0000259" key="1">
    <source>
        <dbReference type="Pfam" id="PF00135"/>
    </source>
</evidence>
<protein>
    <recommendedName>
        <fullName evidence="1">Carboxylesterase type B domain-containing protein</fullName>
    </recommendedName>
</protein>
<proteinExistence type="predicted"/>
<dbReference type="GeneID" id="81362517"/>
<dbReference type="Pfam" id="PF00135">
    <property type="entry name" value="COesterase"/>
    <property type="match status" value="2"/>
</dbReference>
<evidence type="ECO:0000313" key="3">
    <source>
        <dbReference type="Proteomes" id="UP001149074"/>
    </source>
</evidence>
<dbReference type="InterPro" id="IPR029058">
    <property type="entry name" value="AB_hydrolase_fold"/>
</dbReference>
<dbReference type="Proteomes" id="UP001149074">
    <property type="component" value="Unassembled WGS sequence"/>
</dbReference>
<dbReference type="OrthoDB" id="408631at2759"/>
<dbReference type="InterPro" id="IPR002018">
    <property type="entry name" value="CarbesteraseB"/>
</dbReference>
<dbReference type="InterPro" id="IPR050309">
    <property type="entry name" value="Type-B_Carboxylest/Lipase"/>
</dbReference>
<dbReference type="GO" id="GO:0072330">
    <property type="term" value="P:monocarboxylic acid biosynthetic process"/>
    <property type="evidence" value="ECO:0007669"/>
    <property type="project" value="UniProtKB-ARBA"/>
</dbReference>
<dbReference type="AlphaFoldDB" id="A0A9W9JU31"/>
<dbReference type="Gene3D" id="3.40.50.1820">
    <property type="entry name" value="alpha/beta hydrolase"/>
    <property type="match status" value="3"/>
</dbReference>
<comment type="caution">
    <text evidence="2">The sequence shown here is derived from an EMBL/GenBank/DDBJ whole genome shotgun (WGS) entry which is preliminary data.</text>
</comment>
<dbReference type="RefSeq" id="XP_056468526.1">
    <property type="nucleotide sequence ID" value="XM_056623538.1"/>
</dbReference>
<dbReference type="SUPFAM" id="SSF53474">
    <property type="entry name" value="alpha/beta-Hydrolases"/>
    <property type="match status" value="1"/>
</dbReference>
<feature type="domain" description="Carboxylesterase type B" evidence="1">
    <location>
        <begin position="263"/>
        <end position="384"/>
    </location>
</feature>
<feature type="domain" description="Carboxylesterase type B" evidence="1">
    <location>
        <begin position="19"/>
        <end position="110"/>
    </location>
</feature>
<accession>A0A9W9JU31</accession>
<organism evidence="2 3">
    <name type="scientific">Penicillium argentinense</name>
    <dbReference type="NCBI Taxonomy" id="1131581"/>
    <lineage>
        <taxon>Eukaryota</taxon>
        <taxon>Fungi</taxon>
        <taxon>Dikarya</taxon>
        <taxon>Ascomycota</taxon>
        <taxon>Pezizomycotina</taxon>
        <taxon>Eurotiomycetes</taxon>
        <taxon>Eurotiomycetidae</taxon>
        <taxon>Eurotiales</taxon>
        <taxon>Aspergillaceae</taxon>
        <taxon>Penicillium</taxon>
    </lineage>
</organism>
<reference evidence="2" key="1">
    <citation type="submission" date="2022-11" db="EMBL/GenBank/DDBJ databases">
        <authorList>
            <person name="Petersen C."/>
        </authorList>
    </citation>
    <scope>NUCLEOTIDE SEQUENCE</scope>
    <source>
        <strain evidence="2">IBT 30761</strain>
    </source>
</reference>
<gene>
    <name evidence="2" type="ORF">N7532_011047</name>
</gene>
<name>A0A9W9JU31_9EURO</name>
<sequence>MFVVNIRLLSPLTTRLSILYLDVRTSSDASKGSKLPAKVFIYGGSNTDGGINDSLYSGCTSADDGAILVSINYRIGPLGFMALNSADIYGNQGIKDILHVLECVQKSISALVVIQKKSFRTVCWCYRHPTLLQSSRLFKSALAESIALPSLESSSSLQQTGASYARTLKCSVDDKSCLQSKTVAELKSAYDNDKFINTGIGSASNLGVPSTFSHKFSPYVDRDVITENHQREGMDALSKYNSIKKIASAAPAYPLSLFNSSESPVVAAISTVITDAEFRCPGYHMAVLDRRKNMPAWMYEFIQNSTCVWLSTIEQEFASAYGASHTAELPYVCGNLHFDFTCRNTTCTGTSAEYDLSKQMRSLWTAVAEIGKPSTDDITWPEFQLSTDGSESPSMIFGNSSVPGSLDFSVF</sequence>
<dbReference type="GO" id="GO:0017000">
    <property type="term" value="P:antibiotic biosynthetic process"/>
    <property type="evidence" value="ECO:0007669"/>
    <property type="project" value="UniProtKB-ARBA"/>
</dbReference>
<evidence type="ECO:0000313" key="2">
    <source>
        <dbReference type="EMBL" id="KAJ5082004.1"/>
    </source>
</evidence>